<name>A0A7R8ZYC6_9CRUS</name>
<proteinExistence type="predicted"/>
<reference evidence="1" key="1">
    <citation type="submission" date="2020-11" db="EMBL/GenBank/DDBJ databases">
        <authorList>
            <person name="Tran Van P."/>
        </authorList>
    </citation>
    <scope>NUCLEOTIDE SEQUENCE</scope>
</reference>
<organism evidence="1">
    <name type="scientific">Cyprideis torosa</name>
    <dbReference type="NCBI Taxonomy" id="163714"/>
    <lineage>
        <taxon>Eukaryota</taxon>
        <taxon>Metazoa</taxon>
        <taxon>Ecdysozoa</taxon>
        <taxon>Arthropoda</taxon>
        <taxon>Crustacea</taxon>
        <taxon>Oligostraca</taxon>
        <taxon>Ostracoda</taxon>
        <taxon>Podocopa</taxon>
        <taxon>Podocopida</taxon>
        <taxon>Cytherocopina</taxon>
        <taxon>Cytheroidea</taxon>
        <taxon>Cytherideidae</taxon>
        <taxon>Cyprideis</taxon>
    </lineage>
</organism>
<protein>
    <submittedName>
        <fullName evidence="1">Uncharacterized protein</fullName>
    </submittedName>
</protein>
<sequence>MEQQKAAAVAHINKTFEIIHKTNQLVGYEDRFALERFGKFVEGIEDTCRRAVKADQAEYNAHVEDNSELMTEIINLENELGVHEG</sequence>
<gene>
    <name evidence="1" type="ORF">CTOB1V02_LOCUS14164</name>
</gene>
<dbReference type="AlphaFoldDB" id="A0A7R8ZYC6"/>
<feature type="non-terminal residue" evidence="1">
    <location>
        <position position="85"/>
    </location>
</feature>
<accession>A0A7R8ZYC6</accession>
<evidence type="ECO:0000313" key="1">
    <source>
        <dbReference type="EMBL" id="CAD7236349.1"/>
    </source>
</evidence>
<dbReference type="EMBL" id="OB678430">
    <property type="protein sequence ID" value="CAD7236349.1"/>
    <property type="molecule type" value="Genomic_DNA"/>
</dbReference>